<evidence type="ECO:0000313" key="1">
    <source>
        <dbReference type="EMBL" id="ELU41217.1"/>
    </source>
</evidence>
<sequence length="178" mass="19445">MWNGSRTEGPDLNPVSGRTATMTCKLAVNDLRVREPERQTLTFGWVIEFSAFLFAMPGWGAADEIGRIKPDKYGVGRGAHVWGSSGAVRRQNPNIVTGYLFLVMIERVDDVEIAGFAGDPGTRTARARKHGMMANRRWSASTISDPGKVAGGRRGMSEWACSNNLTDNTTGEAWLGVR</sequence>
<dbReference type="EMBL" id="AFRT01001105">
    <property type="protein sequence ID" value="ELU41217.1"/>
    <property type="molecule type" value="Genomic_DNA"/>
</dbReference>
<gene>
    <name evidence="1" type="ORF">AG1IA_04743</name>
</gene>
<protein>
    <submittedName>
        <fullName evidence="1">Uncharacterized protein</fullName>
    </submittedName>
</protein>
<dbReference type="Proteomes" id="UP000011668">
    <property type="component" value="Unassembled WGS sequence"/>
</dbReference>
<proteinExistence type="predicted"/>
<accession>L8WWL6</accession>
<name>L8WWL6_THACA</name>
<organism evidence="1 2">
    <name type="scientific">Thanatephorus cucumeris (strain AG1-IA)</name>
    <name type="common">Rice sheath blight fungus</name>
    <name type="synonym">Rhizoctonia solani</name>
    <dbReference type="NCBI Taxonomy" id="983506"/>
    <lineage>
        <taxon>Eukaryota</taxon>
        <taxon>Fungi</taxon>
        <taxon>Dikarya</taxon>
        <taxon>Basidiomycota</taxon>
        <taxon>Agaricomycotina</taxon>
        <taxon>Agaricomycetes</taxon>
        <taxon>Cantharellales</taxon>
        <taxon>Ceratobasidiaceae</taxon>
        <taxon>Rhizoctonia</taxon>
        <taxon>Rhizoctonia solani AG-1</taxon>
    </lineage>
</organism>
<reference evidence="1 2" key="1">
    <citation type="journal article" date="2013" name="Nat. Commun.">
        <title>The evolution and pathogenic mechanisms of the rice sheath blight pathogen.</title>
        <authorList>
            <person name="Zheng A."/>
            <person name="Lin R."/>
            <person name="Xu L."/>
            <person name="Qin P."/>
            <person name="Tang C."/>
            <person name="Ai P."/>
            <person name="Zhang D."/>
            <person name="Liu Y."/>
            <person name="Sun Z."/>
            <person name="Feng H."/>
            <person name="Wang Y."/>
            <person name="Chen Y."/>
            <person name="Liang X."/>
            <person name="Fu R."/>
            <person name="Li Q."/>
            <person name="Zhang J."/>
            <person name="Yu X."/>
            <person name="Xie Z."/>
            <person name="Ding L."/>
            <person name="Guan P."/>
            <person name="Tang J."/>
            <person name="Liang Y."/>
            <person name="Wang S."/>
            <person name="Deng Q."/>
            <person name="Li S."/>
            <person name="Zhu J."/>
            <person name="Wang L."/>
            <person name="Liu H."/>
            <person name="Li P."/>
        </authorList>
    </citation>
    <scope>NUCLEOTIDE SEQUENCE [LARGE SCALE GENOMIC DNA]</scope>
    <source>
        <strain evidence="2">AG-1 IA</strain>
    </source>
</reference>
<dbReference type="AlphaFoldDB" id="L8WWL6"/>
<keyword evidence="2" id="KW-1185">Reference proteome</keyword>
<comment type="caution">
    <text evidence="1">The sequence shown here is derived from an EMBL/GenBank/DDBJ whole genome shotgun (WGS) entry which is preliminary data.</text>
</comment>
<dbReference type="HOGENOM" id="CLU_1511595_0_0_1"/>
<evidence type="ECO:0000313" key="2">
    <source>
        <dbReference type="Proteomes" id="UP000011668"/>
    </source>
</evidence>